<reference evidence="1 2" key="1">
    <citation type="submission" date="2019-06" db="EMBL/GenBank/DDBJ databases">
        <title>Psychrobacillus vulpis sp. nov., a new species isolated from feces of a red fox that inhabits in The Tablas de Daimiel Natural Park, Albacete, Spain.</title>
        <authorList>
            <person name="Rodriguez M."/>
            <person name="Reina J.C."/>
            <person name="Bejar V."/>
            <person name="Llamas I."/>
        </authorList>
    </citation>
    <scope>NUCLEOTIDE SEQUENCE [LARGE SCALE GENOMIC DNA]</scope>
    <source>
        <strain evidence="1 2">Z8</strain>
    </source>
</reference>
<accession>A0A544TFW7</accession>
<organism evidence="1 2">
    <name type="scientific">Psychrobacillus vulpis</name>
    <dbReference type="NCBI Taxonomy" id="2325572"/>
    <lineage>
        <taxon>Bacteria</taxon>
        <taxon>Bacillati</taxon>
        <taxon>Bacillota</taxon>
        <taxon>Bacilli</taxon>
        <taxon>Bacillales</taxon>
        <taxon>Bacillaceae</taxon>
        <taxon>Psychrobacillus</taxon>
    </lineage>
</organism>
<protein>
    <submittedName>
        <fullName evidence="1">Uncharacterized protein</fullName>
    </submittedName>
</protein>
<dbReference type="EMBL" id="VDGI01000035">
    <property type="protein sequence ID" value="TQR16355.1"/>
    <property type="molecule type" value="Genomic_DNA"/>
</dbReference>
<dbReference type="OrthoDB" id="2833606at2"/>
<evidence type="ECO:0000313" key="1">
    <source>
        <dbReference type="EMBL" id="TQR16355.1"/>
    </source>
</evidence>
<evidence type="ECO:0000313" key="2">
    <source>
        <dbReference type="Proteomes" id="UP000316626"/>
    </source>
</evidence>
<gene>
    <name evidence="1" type="ORF">FG384_18875</name>
</gene>
<dbReference type="Proteomes" id="UP000316626">
    <property type="component" value="Unassembled WGS sequence"/>
</dbReference>
<name>A0A544TFW7_9BACI</name>
<comment type="caution">
    <text evidence="1">The sequence shown here is derived from an EMBL/GenBank/DDBJ whole genome shotgun (WGS) entry which is preliminary data.</text>
</comment>
<dbReference type="AlphaFoldDB" id="A0A544TFW7"/>
<keyword evidence="2" id="KW-1185">Reference proteome</keyword>
<proteinExistence type="predicted"/>
<sequence length="235" mass="26480">MLVLILVGCSDNDKKVYNTTGAIDESTTQNTPGVSGDSSTDSAINTEITLSTEENVLQDSPKYVANNEGELSIQDSETAYEMCVRALTDYYKAVWNGSDIELDTFIDNENLKQYTQKKIQSKYDVYGKFNEKVQNIEISAWEVEYTDDVDGGFLYLKLPADIKKTVGSYGEVTEFLVRNVNGKLVIVDWYTGAKDSYDFLVRGENLTIDNPNIWNDSEWVKKLNSKQIEFSGSTR</sequence>